<sequence length="332" mass="38510">MSNLSKLEFASLDISGNNYLPWNLDAKIHLTAKNLGETIKDENQTSLQEKAQAMIFLRHHLHEDLKREYLTVEDPLELWKNIQDRFDHQKLVLLPKARYEWLHLRLQDYKSVSEYNSDIFRITSELKLCGEPITDADMLEKTFSTFHASNMLLSQQYRERQFTKYSELISCLLVAEQNNKLLLQNHQSRPVGSRPFPKANVAYYHSSRGRGRGRGPSRGRGRGRSYSWKRESHNYKHDGGGESSRHNSERPSRGRASGTQNNICFKCGMSNHWSRTCRTPKHLVEAYQRMIKDKGKNVETNLLENVPNFSSSEPLSDIHLDACDFIENVRDV</sequence>
<evidence type="ECO:0000313" key="5">
    <source>
        <dbReference type="Proteomes" id="UP000326396"/>
    </source>
</evidence>
<dbReference type="InterPro" id="IPR036875">
    <property type="entry name" value="Znf_CCHC_sf"/>
</dbReference>
<comment type="caution">
    <text evidence="4">The sequence shown here is derived from an EMBL/GenBank/DDBJ whole genome shotgun (WGS) entry which is preliminary data.</text>
</comment>
<dbReference type="InterPro" id="IPR001878">
    <property type="entry name" value="Znf_CCHC"/>
</dbReference>
<dbReference type="Proteomes" id="UP000326396">
    <property type="component" value="Linkage Group LG15"/>
</dbReference>
<keyword evidence="1" id="KW-0863">Zinc-finger</keyword>
<evidence type="ECO:0000256" key="2">
    <source>
        <dbReference type="SAM" id="MobiDB-lite"/>
    </source>
</evidence>
<gene>
    <name evidence="4" type="ORF">E3N88_14034</name>
</gene>
<keyword evidence="1" id="KW-0862">Zinc</keyword>
<evidence type="ECO:0000259" key="3">
    <source>
        <dbReference type="PROSITE" id="PS50158"/>
    </source>
</evidence>
<feature type="compositionally biased region" description="Basic and acidic residues" evidence="2">
    <location>
        <begin position="228"/>
        <end position="252"/>
    </location>
</feature>
<dbReference type="SUPFAM" id="SSF57756">
    <property type="entry name" value="Retrovirus zinc finger-like domains"/>
    <property type="match status" value="1"/>
</dbReference>
<accession>A0A5N6P0B9</accession>
<keyword evidence="5" id="KW-1185">Reference proteome</keyword>
<feature type="region of interest" description="Disordered" evidence="2">
    <location>
        <begin position="204"/>
        <end position="257"/>
    </location>
</feature>
<dbReference type="Gene3D" id="4.10.60.10">
    <property type="entry name" value="Zinc finger, CCHC-type"/>
    <property type="match status" value="1"/>
</dbReference>
<dbReference type="GO" id="GO:0003676">
    <property type="term" value="F:nucleic acid binding"/>
    <property type="evidence" value="ECO:0007669"/>
    <property type="project" value="InterPro"/>
</dbReference>
<dbReference type="PROSITE" id="PS50158">
    <property type="entry name" value="ZF_CCHC"/>
    <property type="match status" value="1"/>
</dbReference>
<name>A0A5N6P0B9_9ASTR</name>
<feature type="compositionally biased region" description="Basic residues" evidence="2">
    <location>
        <begin position="207"/>
        <end position="223"/>
    </location>
</feature>
<evidence type="ECO:0000313" key="4">
    <source>
        <dbReference type="EMBL" id="KAD5802674.1"/>
    </source>
</evidence>
<keyword evidence="1" id="KW-0479">Metal-binding</keyword>
<reference evidence="4 5" key="1">
    <citation type="submission" date="2019-05" db="EMBL/GenBank/DDBJ databases">
        <title>Mikania micrantha, genome provides insights into the molecular mechanism of rapid growth.</title>
        <authorList>
            <person name="Liu B."/>
        </authorList>
    </citation>
    <scope>NUCLEOTIDE SEQUENCE [LARGE SCALE GENOMIC DNA]</scope>
    <source>
        <strain evidence="4">NLD-2019</strain>
        <tissue evidence="4">Leaf</tissue>
    </source>
</reference>
<dbReference type="PANTHER" id="PTHR33325">
    <property type="entry name" value="ZINC FINGER, CCHC-TYPE-RELATED"/>
    <property type="match status" value="1"/>
</dbReference>
<dbReference type="OrthoDB" id="1737433at2759"/>
<dbReference type="PANTHER" id="PTHR33325:SF5">
    <property type="entry name" value="TRANSCRIPTION FACTOR INTERACTOR AND REGULATOR CCHC(ZN) FAMILY"/>
    <property type="match status" value="1"/>
</dbReference>
<evidence type="ECO:0000256" key="1">
    <source>
        <dbReference type="PROSITE-ProRule" id="PRU00047"/>
    </source>
</evidence>
<organism evidence="4 5">
    <name type="scientific">Mikania micrantha</name>
    <name type="common">bitter vine</name>
    <dbReference type="NCBI Taxonomy" id="192012"/>
    <lineage>
        <taxon>Eukaryota</taxon>
        <taxon>Viridiplantae</taxon>
        <taxon>Streptophyta</taxon>
        <taxon>Embryophyta</taxon>
        <taxon>Tracheophyta</taxon>
        <taxon>Spermatophyta</taxon>
        <taxon>Magnoliopsida</taxon>
        <taxon>eudicotyledons</taxon>
        <taxon>Gunneridae</taxon>
        <taxon>Pentapetalae</taxon>
        <taxon>asterids</taxon>
        <taxon>campanulids</taxon>
        <taxon>Asterales</taxon>
        <taxon>Asteraceae</taxon>
        <taxon>Asteroideae</taxon>
        <taxon>Heliantheae alliance</taxon>
        <taxon>Eupatorieae</taxon>
        <taxon>Mikania</taxon>
    </lineage>
</organism>
<protein>
    <recommendedName>
        <fullName evidence="3">CCHC-type domain-containing protein</fullName>
    </recommendedName>
</protein>
<dbReference type="EMBL" id="SZYD01000007">
    <property type="protein sequence ID" value="KAD5802674.1"/>
    <property type="molecule type" value="Genomic_DNA"/>
</dbReference>
<dbReference type="GO" id="GO:0008270">
    <property type="term" value="F:zinc ion binding"/>
    <property type="evidence" value="ECO:0007669"/>
    <property type="project" value="UniProtKB-KW"/>
</dbReference>
<proteinExistence type="predicted"/>
<feature type="domain" description="CCHC-type" evidence="3">
    <location>
        <begin position="264"/>
        <end position="278"/>
    </location>
</feature>
<dbReference type="AlphaFoldDB" id="A0A5N6P0B9"/>